<name>X1TMJ8_9ZZZZ</name>
<evidence type="ECO:0000313" key="1">
    <source>
        <dbReference type="EMBL" id="GAI88800.1"/>
    </source>
</evidence>
<sequence>MNKVTEAQRQGLGLYVDWGFTLEHDGAMAVLLLHEGKLVARFSQAGASKERIQAECARHLVMKHGWDGCIWS</sequence>
<gene>
    <name evidence="1" type="ORF">S12H4_36030</name>
</gene>
<dbReference type="EMBL" id="BARW01021446">
    <property type="protein sequence ID" value="GAI88800.1"/>
    <property type="molecule type" value="Genomic_DNA"/>
</dbReference>
<reference evidence="1" key="1">
    <citation type="journal article" date="2014" name="Front. Microbiol.">
        <title>High frequency of phylogenetically diverse reductive dehalogenase-homologous genes in deep subseafloor sedimentary metagenomes.</title>
        <authorList>
            <person name="Kawai M."/>
            <person name="Futagami T."/>
            <person name="Toyoda A."/>
            <person name="Takaki Y."/>
            <person name="Nishi S."/>
            <person name="Hori S."/>
            <person name="Arai W."/>
            <person name="Tsubouchi T."/>
            <person name="Morono Y."/>
            <person name="Uchiyama I."/>
            <person name="Ito T."/>
            <person name="Fujiyama A."/>
            <person name="Inagaki F."/>
            <person name="Takami H."/>
        </authorList>
    </citation>
    <scope>NUCLEOTIDE SEQUENCE</scope>
    <source>
        <strain evidence="1">Expedition CK06-06</strain>
    </source>
</reference>
<comment type="caution">
    <text evidence="1">The sequence shown here is derived from an EMBL/GenBank/DDBJ whole genome shotgun (WGS) entry which is preliminary data.</text>
</comment>
<accession>X1TMJ8</accession>
<protein>
    <submittedName>
        <fullName evidence="1">Uncharacterized protein</fullName>
    </submittedName>
</protein>
<organism evidence="1">
    <name type="scientific">marine sediment metagenome</name>
    <dbReference type="NCBI Taxonomy" id="412755"/>
    <lineage>
        <taxon>unclassified sequences</taxon>
        <taxon>metagenomes</taxon>
        <taxon>ecological metagenomes</taxon>
    </lineage>
</organism>
<proteinExistence type="predicted"/>
<dbReference type="AlphaFoldDB" id="X1TMJ8"/>